<feature type="domain" description="Neutral/alkaline non-lysosomal ceramidase N-terminal" evidence="1">
    <location>
        <begin position="13"/>
        <end position="201"/>
    </location>
</feature>
<dbReference type="RefSeq" id="WP_209973484.1">
    <property type="nucleotide sequence ID" value="NZ_JAGGLB010000013.1"/>
</dbReference>
<organism evidence="2 3">
    <name type="scientific">Paenibacillus eucommiae</name>
    <dbReference type="NCBI Taxonomy" id="1355755"/>
    <lineage>
        <taxon>Bacteria</taxon>
        <taxon>Bacillati</taxon>
        <taxon>Bacillota</taxon>
        <taxon>Bacilli</taxon>
        <taxon>Bacillales</taxon>
        <taxon>Paenibacillaceae</taxon>
        <taxon>Paenibacillus</taxon>
    </lineage>
</organism>
<evidence type="ECO:0000259" key="1">
    <source>
        <dbReference type="Pfam" id="PF04734"/>
    </source>
</evidence>
<name>A0ABS4IY07_9BACL</name>
<protein>
    <recommendedName>
        <fullName evidence="1">Neutral/alkaline non-lysosomal ceramidase N-terminal domain-containing protein</fullName>
    </recommendedName>
</protein>
<keyword evidence="3" id="KW-1185">Reference proteome</keyword>
<gene>
    <name evidence="2" type="ORF">J2Z66_004072</name>
</gene>
<dbReference type="Pfam" id="PF04734">
    <property type="entry name" value="Ceramidase_alk"/>
    <property type="match status" value="1"/>
</dbReference>
<dbReference type="InterPro" id="IPR031329">
    <property type="entry name" value="NEUT/ALK_ceramidase_N"/>
</dbReference>
<evidence type="ECO:0000313" key="3">
    <source>
        <dbReference type="Proteomes" id="UP001519287"/>
    </source>
</evidence>
<accession>A0ABS4IY07</accession>
<dbReference type="Proteomes" id="UP001519287">
    <property type="component" value="Unassembled WGS sequence"/>
</dbReference>
<comment type="caution">
    <text evidence="2">The sequence shown here is derived from an EMBL/GenBank/DDBJ whole genome shotgun (WGS) entry which is preliminary data.</text>
</comment>
<evidence type="ECO:0000313" key="2">
    <source>
        <dbReference type="EMBL" id="MBP1992464.1"/>
    </source>
</evidence>
<sequence>MIRCGMHEIQITPALGSSIPGYLSERKGTGVRDELFVKAFVVETADVNAVMVVIDALNLTRKEVQRIRRRIQEETGIAESHIMVSTTHTHTGPPIRPGFDGSDSGPYLDWLVAKAGDAAAIAFRNKREARIGFGTGEENGISYNRRYWMADDTLQTNPGFGNSEIVRPAGPIDSDVQVIRIDDTNGEPIGVITCFACHTDTVGGTEYSADFPGELSRTLKQVLGEQVVSLFLLGACGDINHCNFMKRNPPGEEHYRTMGRILAGEVLKVREKIFLEPSITEPVLAVDRVLFEMEFRSPTHDEVEEAKRILTITPDPQGHYSGPARIDNEHFFARQLLEVLDNPVSSTEIEIQVFRIGECAIVGLPGELFVELGLQIKRESPFSQTMLNTLCNGSTVGYVYTRKAYEEGGYEPRVRNNSRNPVGAGELFAERAVEQLNRMAGKTGQ</sequence>
<proteinExistence type="predicted"/>
<dbReference type="EMBL" id="JAGGLB010000013">
    <property type="protein sequence ID" value="MBP1992464.1"/>
    <property type="molecule type" value="Genomic_DNA"/>
</dbReference>
<reference evidence="2 3" key="1">
    <citation type="submission" date="2021-03" db="EMBL/GenBank/DDBJ databases">
        <title>Genomic Encyclopedia of Type Strains, Phase IV (KMG-IV): sequencing the most valuable type-strain genomes for metagenomic binning, comparative biology and taxonomic classification.</title>
        <authorList>
            <person name="Goeker M."/>
        </authorList>
    </citation>
    <scope>NUCLEOTIDE SEQUENCE [LARGE SCALE GENOMIC DNA]</scope>
    <source>
        <strain evidence="2 3">DSM 26048</strain>
    </source>
</reference>